<evidence type="ECO:0000313" key="13">
    <source>
        <dbReference type="Proteomes" id="UP000324260"/>
    </source>
</evidence>
<evidence type="ECO:0000256" key="5">
    <source>
        <dbReference type="ARBA" id="ARBA00039147"/>
    </source>
</evidence>
<feature type="binding site" evidence="10">
    <location>
        <position position="125"/>
    </location>
    <ligand>
        <name>NAD(+)</name>
        <dbReference type="ChEBI" id="CHEBI:57540"/>
    </ligand>
</feature>
<evidence type="ECO:0000256" key="8">
    <source>
        <dbReference type="PIRSR" id="PIRSR000112-1"/>
    </source>
</evidence>
<dbReference type="RefSeq" id="WP_149320534.1">
    <property type="nucleotide sequence ID" value="NZ_JARWAH010000001.1"/>
</dbReference>
<keyword evidence="13" id="KW-1185">Reference proteome</keyword>
<dbReference type="SUPFAM" id="SSF56796">
    <property type="entry name" value="Dehydroquinate synthase-like"/>
    <property type="match status" value="1"/>
</dbReference>
<sequence>MITSAVFPARYVQGRDALHELPALAAPLGDTALVVLDPGIGEWMRPHIENICQGKLTLQFFDFEGESTEHAMRAASEQLQAGGHHLVIGLGGGKAIDTAKGAAHYAPGTRIIAIPTIAASDAPCSKNAVIYNEDHSVARDLHGRNNPDMVIIDTRIVANAPSRFLSAGIADALATWFEAESAWATRHRNFTGYAPTHTAYVIANACYETLTEYAPLALSHCEAKLVTPALERVVEAATLMSTIGFESGGLGAAHGFHQGIAEWHETHGLLHGEKVAFGILASLFLTDKGSDLIERTYQLCHAVNLPLTLADLGVEDISDSYLMVAVERMMRPGECTFNEPVQYENKDYLDALKAADAYGRAFKTLPTAAQ</sequence>
<feature type="binding site" evidence="8">
    <location>
        <position position="171"/>
    </location>
    <ligand>
        <name>glycerol</name>
        <dbReference type="ChEBI" id="CHEBI:17754"/>
    </ligand>
</feature>
<feature type="binding site" evidence="9">
    <location>
        <position position="121"/>
    </location>
    <ligand>
        <name>glycerol</name>
        <dbReference type="ChEBI" id="CHEBI:17754"/>
    </ligand>
</feature>
<dbReference type="InterPro" id="IPR001670">
    <property type="entry name" value="ADH_Fe/GldA"/>
</dbReference>
<dbReference type="AlphaFoldDB" id="A0A5D9DE00"/>
<comment type="caution">
    <text evidence="12">The sequence shown here is derived from an EMBL/GenBank/DDBJ whole genome shotgun (WGS) entry which is preliminary data.</text>
</comment>
<evidence type="ECO:0000256" key="10">
    <source>
        <dbReference type="PIRSR" id="PIRSR000112-3"/>
    </source>
</evidence>
<dbReference type="Gene3D" id="3.40.50.1970">
    <property type="match status" value="1"/>
</dbReference>
<evidence type="ECO:0000259" key="11">
    <source>
        <dbReference type="Pfam" id="PF00465"/>
    </source>
</evidence>
<feature type="binding site" evidence="10">
    <location>
        <position position="37"/>
    </location>
    <ligand>
        <name>NAD(+)</name>
        <dbReference type="ChEBI" id="CHEBI:57540"/>
    </ligand>
</feature>
<dbReference type="PANTHER" id="PTHR43616:SF5">
    <property type="entry name" value="GLYCEROL DEHYDROGENASE 1"/>
    <property type="match status" value="1"/>
</dbReference>
<dbReference type="PANTHER" id="PTHR43616">
    <property type="entry name" value="GLYCEROL DEHYDROGENASE"/>
    <property type="match status" value="1"/>
</dbReference>
<comment type="catalytic activity">
    <reaction evidence="7">
        <text>glycerol + NAD(+) = dihydroxyacetone + NADH + H(+)</text>
        <dbReference type="Rhea" id="RHEA:13769"/>
        <dbReference type="ChEBI" id="CHEBI:15378"/>
        <dbReference type="ChEBI" id="CHEBI:16016"/>
        <dbReference type="ChEBI" id="CHEBI:17754"/>
        <dbReference type="ChEBI" id="CHEBI:57540"/>
        <dbReference type="ChEBI" id="CHEBI:57945"/>
        <dbReference type="EC" id="1.1.1.6"/>
    </reaction>
</comment>
<feature type="binding site" evidence="10">
    <location>
        <position position="131"/>
    </location>
    <ligand>
        <name>NAD(+)</name>
        <dbReference type="ChEBI" id="CHEBI:57540"/>
    </ligand>
</feature>
<dbReference type="PIRSF" id="PIRSF000112">
    <property type="entry name" value="Glycerol_dehydrogenase"/>
    <property type="match status" value="1"/>
</dbReference>
<keyword evidence="3 10" id="KW-0520">NAD</keyword>
<dbReference type="OrthoDB" id="5198708at2"/>
<feature type="binding site" evidence="8">
    <location>
        <position position="254"/>
    </location>
    <ligand>
        <name>glycerol</name>
        <dbReference type="ChEBI" id="CHEBI:17754"/>
    </ligand>
</feature>
<name>A0A5D9DE00_HALER</name>
<dbReference type="GO" id="GO:0046872">
    <property type="term" value="F:metal ion binding"/>
    <property type="evidence" value="ECO:0007669"/>
    <property type="project" value="UniProtKB-KW"/>
</dbReference>
<dbReference type="EC" id="1.1.1.6" evidence="5"/>
<evidence type="ECO:0000256" key="3">
    <source>
        <dbReference type="ARBA" id="ARBA00023027"/>
    </source>
</evidence>
<reference evidence="12 13" key="1">
    <citation type="submission" date="2019-08" db="EMBL/GenBank/DDBJ databases">
        <title>Draft Genome Sequence of Halomonas eurihalina Isolated from Preserved Hide-surface.</title>
        <authorList>
            <person name="Hussain S.A."/>
            <person name="Xu A."/>
            <person name="Sarker M."/>
            <person name="Sommers C."/>
        </authorList>
    </citation>
    <scope>NUCLEOTIDE SEQUENCE [LARGE SCALE GENOMIC DNA]</scope>
    <source>
        <strain evidence="12 13">MS1</strain>
    </source>
</reference>
<feature type="binding site" evidence="8">
    <location>
        <position position="271"/>
    </location>
    <ligand>
        <name>glycerol</name>
        <dbReference type="ChEBI" id="CHEBI:17754"/>
    </ligand>
</feature>
<dbReference type="CDD" id="cd08170">
    <property type="entry name" value="GlyDH"/>
    <property type="match status" value="1"/>
</dbReference>
<feature type="domain" description="Alcohol dehydrogenase iron-type/glycerol dehydrogenase GldA" evidence="11">
    <location>
        <begin position="8"/>
        <end position="154"/>
    </location>
</feature>
<dbReference type="Pfam" id="PF00465">
    <property type="entry name" value="Fe-ADH"/>
    <property type="match status" value="1"/>
</dbReference>
<gene>
    <name evidence="12" type="ORF">FZZ93_01375</name>
</gene>
<evidence type="ECO:0000256" key="1">
    <source>
        <dbReference type="ARBA" id="ARBA00022723"/>
    </source>
</evidence>
<evidence type="ECO:0000313" key="12">
    <source>
        <dbReference type="EMBL" id="TZG41340.1"/>
    </source>
</evidence>
<dbReference type="GO" id="GO:0005829">
    <property type="term" value="C:cytosol"/>
    <property type="evidence" value="ECO:0007669"/>
    <property type="project" value="TreeGrafter"/>
</dbReference>
<dbReference type="InterPro" id="IPR016205">
    <property type="entry name" value="Glycerol_DH"/>
</dbReference>
<dbReference type="Gene3D" id="1.20.1090.10">
    <property type="entry name" value="Dehydroquinate synthase-like - alpha domain"/>
    <property type="match status" value="1"/>
</dbReference>
<keyword evidence="1 8" id="KW-0479">Metal-binding</keyword>
<comment type="pathway">
    <text evidence="4">Polyol metabolism; glycerol fermentation; glycerone phosphate from glycerol (oxidative route): step 1/2.</text>
</comment>
<feature type="binding site" evidence="10">
    <location>
        <begin position="93"/>
        <end position="97"/>
    </location>
    <ligand>
        <name>NAD(+)</name>
        <dbReference type="ChEBI" id="CHEBI:57540"/>
    </ligand>
</feature>
<dbReference type="EMBL" id="VTPU01000001">
    <property type="protein sequence ID" value="TZG41340.1"/>
    <property type="molecule type" value="Genomic_DNA"/>
</dbReference>
<protein>
    <recommendedName>
        <fullName evidence="6">Glycerol dehydrogenase</fullName>
        <ecNumber evidence="5">1.1.1.6</ecNumber>
    </recommendedName>
</protein>
<evidence type="ECO:0000256" key="9">
    <source>
        <dbReference type="PIRSR" id="PIRSR000112-2"/>
    </source>
</evidence>
<dbReference type="GO" id="GO:0008888">
    <property type="term" value="F:glycerol dehydrogenase (NAD+) activity"/>
    <property type="evidence" value="ECO:0007669"/>
    <property type="project" value="UniProtKB-EC"/>
</dbReference>
<evidence type="ECO:0000256" key="2">
    <source>
        <dbReference type="ARBA" id="ARBA00023002"/>
    </source>
</evidence>
<organism evidence="12 13">
    <name type="scientific">Halomonas eurihalina</name>
    <dbReference type="NCBI Taxonomy" id="42566"/>
    <lineage>
        <taxon>Bacteria</taxon>
        <taxon>Pseudomonadati</taxon>
        <taxon>Pseudomonadota</taxon>
        <taxon>Gammaproteobacteria</taxon>
        <taxon>Oceanospirillales</taxon>
        <taxon>Halomonadaceae</taxon>
        <taxon>Halomonas</taxon>
    </lineage>
</organism>
<dbReference type="Proteomes" id="UP000324260">
    <property type="component" value="Unassembled WGS sequence"/>
</dbReference>
<proteinExistence type="predicted"/>
<accession>A0A5D9DE00</accession>
<keyword evidence="8" id="KW-0862">Zinc</keyword>
<keyword evidence="2" id="KW-0560">Oxidoreductase</keyword>
<dbReference type="NCBIfam" id="NF006941">
    <property type="entry name" value="PRK09423.1"/>
    <property type="match status" value="1"/>
</dbReference>
<comment type="cofactor">
    <cofactor evidence="8">
        <name>Zn(2+)</name>
        <dbReference type="ChEBI" id="CHEBI:29105"/>
    </cofactor>
    <text evidence="8">Binds 1 zinc ion per subunit.</text>
</comment>
<evidence type="ECO:0000256" key="6">
    <source>
        <dbReference type="ARBA" id="ARBA00040132"/>
    </source>
</evidence>
<evidence type="ECO:0000256" key="7">
    <source>
        <dbReference type="ARBA" id="ARBA00049006"/>
    </source>
</evidence>
<evidence type="ECO:0000256" key="4">
    <source>
        <dbReference type="ARBA" id="ARBA00037918"/>
    </source>
</evidence>